<gene>
    <name evidence="6" type="ORF">VII00023_01195</name>
</gene>
<dbReference type="EMBL" id="AFWF01000202">
    <property type="protein sequence ID" value="EGU36723.1"/>
    <property type="molecule type" value="Genomic_DNA"/>
</dbReference>
<dbReference type="SUPFAM" id="SSF51735">
    <property type="entry name" value="NAD(P)-binding Rossmann-fold domains"/>
    <property type="match status" value="1"/>
</dbReference>
<accession>F9S4N3</accession>
<keyword evidence="3" id="KW-0520">NAD</keyword>
<dbReference type="InterPro" id="IPR001732">
    <property type="entry name" value="UDP-Glc/GDP-Man_DH_N"/>
</dbReference>
<dbReference type="Pfam" id="PF03721">
    <property type="entry name" value="UDPG_MGDP_dh_N"/>
    <property type="match status" value="1"/>
</dbReference>
<reference evidence="6 7" key="1">
    <citation type="journal article" date="2012" name="Int. J. Syst. Evol. Microbiol.">
        <title>Vibrio caribbeanicus sp. nov., isolated from the marine sponge Scleritoderma cyanea.</title>
        <authorList>
            <person name="Hoffmann M."/>
            <person name="Monday S.R."/>
            <person name="Allard M.W."/>
            <person name="Strain E.A."/>
            <person name="Whittaker P."/>
            <person name="Naum M."/>
            <person name="McCarthy P.J."/>
            <person name="Lopez J.V."/>
            <person name="Fischer M."/>
            <person name="Brown E.W."/>
        </authorList>
    </citation>
    <scope>NUCLEOTIDE SEQUENCE [LARGE SCALE GENOMIC DNA]</scope>
    <source>
        <strain evidence="6 7">ATCC 700023</strain>
    </source>
</reference>
<dbReference type="GO" id="GO:0016616">
    <property type="term" value="F:oxidoreductase activity, acting on the CH-OH group of donors, NAD or NADP as acceptor"/>
    <property type="evidence" value="ECO:0007669"/>
    <property type="project" value="InterPro"/>
</dbReference>
<dbReference type="PIRSF" id="PIRSF500136">
    <property type="entry name" value="UDP_ManNAc_DH"/>
    <property type="match status" value="1"/>
</dbReference>
<organism evidence="6 7">
    <name type="scientific">Vibrio ichthyoenteri ATCC 700023</name>
    <dbReference type="NCBI Taxonomy" id="870968"/>
    <lineage>
        <taxon>Bacteria</taxon>
        <taxon>Pseudomonadati</taxon>
        <taxon>Pseudomonadota</taxon>
        <taxon>Gammaproteobacteria</taxon>
        <taxon>Vibrionales</taxon>
        <taxon>Vibrionaceae</taxon>
        <taxon>Vibrio</taxon>
    </lineage>
</organism>
<dbReference type="OrthoDB" id="9803238at2"/>
<dbReference type="InterPro" id="IPR014027">
    <property type="entry name" value="UDP-Glc/GDP-Man_DH_C"/>
</dbReference>
<dbReference type="Pfam" id="PF00984">
    <property type="entry name" value="UDPG_MGDP_dh"/>
    <property type="match status" value="1"/>
</dbReference>
<dbReference type="GO" id="GO:0016628">
    <property type="term" value="F:oxidoreductase activity, acting on the CH-CH group of donors, NAD or NADP as acceptor"/>
    <property type="evidence" value="ECO:0007669"/>
    <property type="project" value="InterPro"/>
</dbReference>
<dbReference type="Pfam" id="PF03720">
    <property type="entry name" value="UDPG_MGDP_dh_C"/>
    <property type="match status" value="1"/>
</dbReference>
<evidence type="ECO:0000256" key="4">
    <source>
        <dbReference type="PIRNR" id="PIRNR000124"/>
    </source>
</evidence>
<dbReference type="InterPro" id="IPR014026">
    <property type="entry name" value="UDP-Glc/GDP-Man_DH_dimer"/>
</dbReference>
<dbReference type="InterPro" id="IPR008927">
    <property type="entry name" value="6-PGluconate_DH-like_C_sf"/>
</dbReference>
<dbReference type="PANTHER" id="PTHR43491:SF2">
    <property type="entry name" value="UDP-N-ACETYL-D-MANNOSAMINE DEHYDROGENASE"/>
    <property type="match status" value="1"/>
</dbReference>
<dbReference type="InterPro" id="IPR036291">
    <property type="entry name" value="NAD(P)-bd_dom_sf"/>
</dbReference>
<dbReference type="GO" id="GO:0000271">
    <property type="term" value="P:polysaccharide biosynthetic process"/>
    <property type="evidence" value="ECO:0007669"/>
    <property type="project" value="InterPro"/>
</dbReference>
<keyword evidence="7" id="KW-1185">Reference proteome</keyword>
<dbReference type="InterPro" id="IPR017476">
    <property type="entry name" value="UDP-Glc/GDP-Man"/>
</dbReference>
<dbReference type="PIRSF" id="PIRSF000124">
    <property type="entry name" value="UDPglc_GDPman_dh"/>
    <property type="match status" value="1"/>
</dbReference>
<dbReference type="Proteomes" id="UP000004605">
    <property type="component" value="Unassembled WGS sequence"/>
</dbReference>
<name>F9S4N3_9VIBR</name>
<comment type="caution">
    <text evidence="6">The sequence shown here is derived from an EMBL/GenBank/DDBJ whole genome shotgun (WGS) entry which is preliminary data.</text>
</comment>
<comment type="similarity">
    <text evidence="1 4">Belongs to the UDP-glucose/GDP-mannose dehydrogenase family.</text>
</comment>
<dbReference type="AlphaFoldDB" id="F9S4N3"/>
<evidence type="ECO:0000259" key="5">
    <source>
        <dbReference type="SMART" id="SM00984"/>
    </source>
</evidence>
<proteinExistence type="inferred from homology"/>
<dbReference type="Gene3D" id="3.40.50.720">
    <property type="entry name" value="NAD(P)-binding Rossmann-like Domain"/>
    <property type="match status" value="2"/>
</dbReference>
<dbReference type="SMART" id="SM00984">
    <property type="entry name" value="UDPG_MGDP_dh_C"/>
    <property type="match status" value="1"/>
</dbReference>
<dbReference type="SUPFAM" id="SSF48179">
    <property type="entry name" value="6-phosphogluconate dehydrogenase C-terminal domain-like"/>
    <property type="match status" value="1"/>
</dbReference>
<dbReference type="InterPro" id="IPR028359">
    <property type="entry name" value="UDP_ManNAc/GlcNAc_DH"/>
</dbReference>
<dbReference type="PANTHER" id="PTHR43491">
    <property type="entry name" value="UDP-N-ACETYL-D-MANNOSAMINE DEHYDROGENASE"/>
    <property type="match status" value="1"/>
</dbReference>
<dbReference type="GO" id="GO:0051287">
    <property type="term" value="F:NAD binding"/>
    <property type="evidence" value="ECO:0007669"/>
    <property type="project" value="InterPro"/>
</dbReference>
<evidence type="ECO:0000256" key="3">
    <source>
        <dbReference type="ARBA" id="ARBA00023027"/>
    </source>
</evidence>
<dbReference type="RefSeq" id="WP_006713466.1">
    <property type="nucleotide sequence ID" value="NZ_AFWF01000202.1"/>
</dbReference>
<evidence type="ECO:0000256" key="2">
    <source>
        <dbReference type="ARBA" id="ARBA00023002"/>
    </source>
</evidence>
<evidence type="ECO:0000313" key="7">
    <source>
        <dbReference type="Proteomes" id="UP000004605"/>
    </source>
</evidence>
<evidence type="ECO:0000313" key="6">
    <source>
        <dbReference type="EMBL" id="EGU36723.1"/>
    </source>
</evidence>
<dbReference type="InterPro" id="IPR036220">
    <property type="entry name" value="UDP-Glc/GDP-Man_DH_C_sf"/>
</dbReference>
<dbReference type="NCBIfam" id="TIGR03026">
    <property type="entry name" value="NDP-sugDHase"/>
    <property type="match status" value="1"/>
</dbReference>
<protein>
    <submittedName>
        <fullName evidence="6">UDP-N-acetyl-D-mannosaminuronate dehydrogenase</fullName>
    </submittedName>
</protein>
<dbReference type="NCBIfam" id="NF011729">
    <property type="entry name" value="PRK15182.1"/>
    <property type="match status" value="1"/>
</dbReference>
<keyword evidence="2" id="KW-0560">Oxidoreductase</keyword>
<evidence type="ECO:0000256" key="1">
    <source>
        <dbReference type="ARBA" id="ARBA00006601"/>
    </source>
</evidence>
<sequence length="426" mass="47146">MFQRNLDLKIAVVGLGYVGLPLAVEFGKKSAVVGFDINTTRIQELTLFNDSTLECSRDEIEDAKYLSFSNNVDDIKAANFYIVTVPTPIDDNKRPDLSPLISASKMLGGIINNGDIIVFESTVYPGATEEVCVPILEAVSNLKFNQDFFVGYSPERINPGDKDHRVANIAKVTSGSTVEVADYIDEVYANIILAGTFKASSIKVAEAAKVIENTQRDVNIALINELALIFDRLDIDTSEVLEAAGTKWNFLPFRPGLVGGHCIGVDPYYLTHKAQEVGYNPEVILSGRRINDQMGSYIANKVIKLMIKNKIDVANARVLILGFTFKENCPDIRNTKVIDIIDEFNEAGIALDIYDPWADKLEASAEYNVDIMSTLPTIKYDAVICAVSHNEFFDLKHTELNGLCKQNSIIYDVKGIISKNLITKRL</sequence>
<dbReference type="SUPFAM" id="SSF52413">
    <property type="entry name" value="UDP-glucose/GDP-mannose dehydrogenase C-terminal domain"/>
    <property type="match status" value="1"/>
</dbReference>
<feature type="domain" description="UDP-glucose/GDP-mannose dehydrogenase C-terminal" evidence="5">
    <location>
        <begin position="319"/>
        <end position="419"/>
    </location>
</feature>